<accession>A0A446CF83</accession>
<dbReference type="Proteomes" id="UP000289184">
    <property type="component" value="Unassembled WGS sequence"/>
</dbReference>
<evidence type="ECO:0000313" key="1">
    <source>
        <dbReference type="EMBL" id="SSW66540.1"/>
    </source>
</evidence>
<dbReference type="EMBL" id="UFQB01000009">
    <property type="protein sequence ID" value="SSW66540.1"/>
    <property type="molecule type" value="Genomic_DNA"/>
</dbReference>
<name>A0A446CF83_9BURK</name>
<proteinExistence type="predicted"/>
<keyword evidence="2" id="KW-1185">Reference proteome</keyword>
<sequence>MLSVSELILSGYQLAAKQQETVTQSWVTGSHRLGGALPGSLLSVSIQRTGRLDAVLRCMEDEYTSVALREEIHPWVAEPLASLSEMWIGQVYEIVRLARERKLIADSDFFEALAHDFRLLRVPMEKHEIAQDRSLMASVPMSRTPAREGDVDYRYDKKDPLRAHVMPTGISQRGSMQWLAIDISAALSQRWIERRDLSDRVLQLLRA</sequence>
<gene>
    <name evidence="1" type="ORF">AGI3411_02635</name>
</gene>
<organism evidence="1 2">
    <name type="scientific">Achromobacter agilis</name>
    <dbReference type="NCBI Taxonomy" id="1353888"/>
    <lineage>
        <taxon>Bacteria</taxon>
        <taxon>Pseudomonadati</taxon>
        <taxon>Pseudomonadota</taxon>
        <taxon>Betaproteobacteria</taxon>
        <taxon>Burkholderiales</taxon>
        <taxon>Alcaligenaceae</taxon>
        <taxon>Achromobacter</taxon>
    </lineage>
</organism>
<reference evidence="1 2" key="1">
    <citation type="submission" date="2018-07" db="EMBL/GenBank/DDBJ databases">
        <authorList>
            <person name="Peeters C."/>
        </authorList>
    </citation>
    <scope>NUCLEOTIDE SEQUENCE [LARGE SCALE GENOMIC DNA]</scope>
    <source>
        <strain evidence="1 2">LMG 3411</strain>
    </source>
</reference>
<protein>
    <submittedName>
        <fullName evidence="1">Uncharacterized protein</fullName>
    </submittedName>
</protein>
<dbReference type="AlphaFoldDB" id="A0A446CF83"/>
<evidence type="ECO:0000313" key="2">
    <source>
        <dbReference type="Proteomes" id="UP000289184"/>
    </source>
</evidence>